<dbReference type="PANTHER" id="PTHR22775">
    <property type="entry name" value="SORTING NEXIN"/>
    <property type="match status" value="1"/>
</dbReference>
<evidence type="ECO:0000259" key="2">
    <source>
        <dbReference type="Pfam" id="PF08628"/>
    </source>
</evidence>
<evidence type="ECO:0000313" key="3">
    <source>
        <dbReference type="EMBL" id="OBZ79273.1"/>
    </source>
</evidence>
<evidence type="ECO:0000313" key="4">
    <source>
        <dbReference type="Proteomes" id="UP000092993"/>
    </source>
</evidence>
<dbReference type="InterPro" id="IPR013937">
    <property type="entry name" value="Sorting_nexin_C"/>
</dbReference>
<sequence length="500" mass="54833">MSPVRDVPSASTSRAPLFDEPDDADLQRIAEQSRRMEAIQAALTDIIALDRQHEEPPSGSSSDSLSIQDPSLRASRSTDSAKRRLAGPGDLHLSHEIERLANKIGTIMTQDAMLDTLIKKAELTGTRRTCGCSAGPTGEREPAAVRPYEGRDRQLDGGEEDGRSVVRYLIEVQQLAQDGSFTSGWVVARRYNEFFNMQTSSCEIGTSSCGIGLPWETPGDVAFGEFRGLKANRSREVSAELDSHSCYPSSSSSKAHATGSAFPGHGLVRTMYQSVAESIDDMFFGPSMLDVIIQRLTTQAAEFAGITGTGIHDEDLVAQALKASGKSTSEDTLLQLSGDLKPLEGETSSSTFSSPICDFILAVFELDKKNNWLRRQAIVIILQQVFGGTIERKLRETVKSLLDEPHLMVFVNMFRDGLWPGGQLKSPEAPRTAEERLHTRDEANRKLSALMPDLAANMIGRSNARRGARRIFAVLQNRRLNQHIVYTIVDEVFAALFSEG</sequence>
<feature type="domain" description="Sorting nexin C-terminal" evidence="2">
    <location>
        <begin position="372"/>
        <end position="479"/>
    </location>
</feature>
<dbReference type="PANTHER" id="PTHR22775:SF3">
    <property type="entry name" value="SORTING NEXIN-13"/>
    <property type="match status" value="1"/>
</dbReference>
<dbReference type="GO" id="GO:0035091">
    <property type="term" value="F:phosphatidylinositol binding"/>
    <property type="evidence" value="ECO:0007669"/>
    <property type="project" value="InterPro"/>
</dbReference>
<feature type="region of interest" description="Disordered" evidence="1">
    <location>
        <begin position="47"/>
        <end position="90"/>
    </location>
</feature>
<dbReference type="STRING" id="5627.A0A1C7MR01"/>
<dbReference type="AlphaFoldDB" id="A0A1C7MR01"/>
<dbReference type="EMBL" id="LUGG01000001">
    <property type="protein sequence ID" value="OBZ79273.1"/>
    <property type="molecule type" value="Genomic_DNA"/>
</dbReference>
<keyword evidence="4" id="KW-1185">Reference proteome</keyword>
<feature type="region of interest" description="Disordered" evidence="1">
    <location>
        <begin position="1"/>
        <end position="23"/>
    </location>
</feature>
<gene>
    <name evidence="3" type="primary">snx12_0</name>
    <name evidence="3" type="ORF">A0H81_01560</name>
</gene>
<protein>
    <submittedName>
        <fullName evidence="3">Sorting nexin-12</fullName>
    </submittedName>
</protein>
<organism evidence="3 4">
    <name type="scientific">Grifola frondosa</name>
    <name type="common">Maitake</name>
    <name type="synonym">Polyporus frondosus</name>
    <dbReference type="NCBI Taxonomy" id="5627"/>
    <lineage>
        <taxon>Eukaryota</taxon>
        <taxon>Fungi</taxon>
        <taxon>Dikarya</taxon>
        <taxon>Basidiomycota</taxon>
        <taxon>Agaricomycotina</taxon>
        <taxon>Agaricomycetes</taxon>
        <taxon>Polyporales</taxon>
        <taxon>Grifolaceae</taxon>
        <taxon>Grifola</taxon>
    </lineage>
</organism>
<dbReference type="Proteomes" id="UP000092993">
    <property type="component" value="Unassembled WGS sequence"/>
</dbReference>
<proteinExistence type="predicted"/>
<accession>A0A1C7MR01</accession>
<reference evidence="3 4" key="1">
    <citation type="submission" date="2016-03" db="EMBL/GenBank/DDBJ databases">
        <title>Whole genome sequencing of Grifola frondosa 9006-11.</title>
        <authorList>
            <person name="Min B."/>
            <person name="Park H."/>
            <person name="Kim J.-G."/>
            <person name="Cho H."/>
            <person name="Oh Y.-L."/>
            <person name="Kong W.-S."/>
            <person name="Choi I.-G."/>
        </authorList>
    </citation>
    <scope>NUCLEOTIDE SEQUENCE [LARGE SCALE GENOMIC DNA]</scope>
    <source>
        <strain evidence="3 4">9006-11</strain>
    </source>
</reference>
<dbReference type="Pfam" id="PF08628">
    <property type="entry name" value="Nexin_C"/>
    <property type="match status" value="1"/>
</dbReference>
<dbReference type="OrthoDB" id="120967at2759"/>
<dbReference type="InterPro" id="IPR036871">
    <property type="entry name" value="PX_dom_sf"/>
</dbReference>
<evidence type="ECO:0000256" key="1">
    <source>
        <dbReference type="SAM" id="MobiDB-lite"/>
    </source>
</evidence>
<comment type="caution">
    <text evidence="3">The sequence shown here is derived from an EMBL/GenBank/DDBJ whole genome shotgun (WGS) entry which is preliminary data.</text>
</comment>
<dbReference type="Gene3D" id="3.30.1520.10">
    <property type="entry name" value="Phox-like domain"/>
    <property type="match status" value="1"/>
</dbReference>
<name>A0A1C7MR01_GRIFR</name>
<feature type="compositionally biased region" description="Low complexity" evidence="1">
    <location>
        <begin position="57"/>
        <end position="72"/>
    </location>
</feature>